<organism evidence="1">
    <name type="scientific">Ammonifex degensii</name>
    <dbReference type="NCBI Taxonomy" id="42838"/>
    <lineage>
        <taxon>Bacteria</taxon>
        <taxon>Bacillati</taxon>
        <taxon>Bacillota</taxon>
        <taxon>Clostridia</taxon>
        <taxon>Thermoanaerobacterales</taxon>
        <taxon>Thermoanaerobacteraceae</taxon>
        <taxon>Ammonifex</taxon>
    </lineage>
</organism>
<dbReference type="AlphaFoldDB" id="A0A7C1F7D6"/>
<sequence length="130" mass="13838">MTLSEREKLAVMVGEDVLWAERTSNTALIITLAPVGSEKLRVAAEHLGVPRCFGLSPESLQGLVVGLLAAGGRALSLGWIETVAYKEGHLVLYTPYAGTEPVAVVEFGDIRLDKEIIFSGKGMKSAAEPT</sequence>
<dbReference type="EMBL" id="DSMV01000011">
    <property type="protein sequence ID" value="HDW51161.1"/>
    <property type="molecule type" value="Genomic_DNA"/>
</dbReference>
<protein>
    <submittedName>
        <fullName evidence="1">Uncharacterized protein</fullName>
    </submittedName>
</protein>
<name>A0A7C1F7D6_9THEO</name>
<gene>
    <name evidence="1" type="ORF">ENQ35_00165</name>
</gene>
<proteinExistence type="predicted"/>
<comment type="caution">
    <text evidence="1">The sequence shown here is derived from an EMBL/GenBank/DDBJ whole genome shotgun (WGS) entry which is preliminary data.</text>
</comment>
<evidence type="ECO:0000313" key="1">
    <source>
        <dbReference type="EMBL" id="HDW51161.1"/>
    </source>
</evidence>
<accession>A0A7C1F7D6</accession>
<reference evidence="1" key="1">
    <citation type="journal article" date="2020" name="mSystems">
        <title>Genome- and Community-Level Interaction Insights into Carbon Utilization and Element Cycling Functions of Hydrothermarchaeota in Hydrothermal Sediment.</title>
        <authorList>
            <person name="Zhou Z."/>
            <person name="Liu Y."/>
            <person name="Xu W."/>
            <person name="Pan J."/>
            <person name="Luo Z.H."/>
            <person name="Li M."/>
        </authorList>
    </citation>
    <scope>NUCLEOTIDE SEQUENCE [LARGE SCALE GENOMIC DNA]</scope>
    <source>
        <strain evidence="1">SpSt-301</strain>
    </source>
</reference>